<name>A0A8S5NFE4_9CAUD</name>
<sequence length="128" mass="14699">MKIDILTLCDFAKDYAGKLTIMGIFDHYTVKKDPLPKSTFYLVAKVILNSEENKQEKEFTTKVIDMATEKPLFGLSGKINPTPSDERSSSNFIFEFSDFQFPSEGDYKFSFKIGDIENSVFLKVHFQE</sequence>
<dbReference type="Pfam" id="PF22091">
    <property type="entry name" value="DUF6941"/>
    <property type="match status" value="1"/>
</dbReference>
<accession>A0A8S5NFE4</accession>
<dbReference type="InterPro" id="IPR054221">
    <property type="entry name" value="DUF6941"/>
</dbReference>
<proteinExistence type="predicted"/>
<reference evidence="1" key="1">
    <citation type="journal article" date="2021" name="Proc. Natl. Acad. Sci. U.S.A.">
        <title>A Catalog of Tens of Thousands of Viruses from Human Metagenomes Reveals Hidden Associations with Chronic Diseases.</title>
        <authorList>
            <person name="Tisza M.J."/>
            <person name="Buck C.B."/>
        </authorList>
    </citation>
    <scope>NUCLEOTIDE SEQUENCE</scope>
    <source>
        <strain evidence="1">CtNDP2</strain>
    </source>
</reference>
<organism evidence="1">
    <name type="scientific">Siphoviridae sp. ctNDP2</name>
    <dbReference type="NCBI Taxonomy" id="2826265"/>
    <lineage>
        <taxon>Viruses</taxon>
        <taxon>Duplodnaviria</taxon>
        <taxon>Heunggongvirae</taxon>
        <taxon>Uroviricota</taxon>
        <taxon>Caudoviricetes</taxon>
    </lineage>
</organism>
<dbReference type="EMBL" id="BK015150">
    <property type="protein sequence ID" value="DAD93018.1"/>
    <property type="molecule type" value="Genomic_DNA"/>
</dbReference>
<protein>
    <submittedName>
        <fullName evidence="1">Uncharacterized protein</fullName>
    </submittedName>
</protein>
<evidence type="ECO:0000313" key="1">
    <source>
        <dbReference type="EMBL" id="DAD93018.1"/>
    </source>
</evidence>